<dbReference type="Gene3D" id="1.10.1200.270">
    <property type="entry name" value="Methyltransferase, alpha-helical capping domain"/>
    <property type="match status" value="1"/>
</dbReference>
<accession>A0A8J5Y3B1</accession>
<keyword evidence="2" id="KW-0808">Transferase</keyword>
<dbReference type="Pfam" id="PF03492">
    <property type="entry name" value="Methyltransf_7"/>
    <property type="match status" value="1"/>
</dbReference>
<dbReference type="PANTHER" id="PTHR31009">
    <property type="entry name" value="S-ADENOSYL-L-METHIONINE:CARBOXYL METHYLTRANSFERASE FAMILY PROTEIN"/>
    <property type="match status" value="1"/>
</dbReference>
<dbReference type="SUPFAM" id="SSF53335">
    <property type="entry name" value="S-adenosyl-L-methionine-dependent methyltransferases"/>
    <property type="match status" value="1"/>
</dbReference>
<keyword evidence="4" id="KW-0460">Magnesium</keyword>
<dbReference type="InterPro" id="IPR029063">
    <property type="entry name" value="SAM-dependent_MTases_sf"/>
</dbReference>
<dbReference type="Proteomes" id="UP000701853">
    <property type="component" value="Chromosome 10"/>
</dbReference>
<dbReference type="InterPro" id="IPR042086">
    <property type="entry name" value="MeTrfase_capping"/>
</dbReference>
<evidence type="ECO:0000313" key="5">
    <source>
        <dbReference type="EMBL" id="KAG8480798.1"/>
    </source>
</evidence>
<evidence type="ECO:0000256" key="1">
    <source>
        <dbReference type="ARBA" id="ARBA00022603"/>
    </source>
</evidence>
<dbReference type="GO" id="GO:0032259">
    <property type="term" value="P:methylation"/>
    <property type="evidence" value="ECO:0007669"/>
    <property type="project" value="UniProtKB-KW"/>
</dbReference>
<dbReference type="EMBL" id="JAHUZN010000010">
    <property type="protein sequence ID" value="KAG8480798.1"/>
    <property type="molecule type" value="Genomic_DNA"/>
</dbReference>
<comment type="caution">
    <text evidence="5">The sequence shown here is derived from an EMBL/GenBank/DDBJ whole genome shotgun (WGS) entry which is preliminary data.</text>
</comment>
<dbReference type="Gene3D" id="3.40.50.150">
    <property type="entry name" value="Vaccinia Virus protein VP39"/>
    <property type="match status" value="1"/>
</dbReference>
<reference evidence="5 6" key="1">
    <citation type="journal article" date="2021" name="bioRxiv">
        <title>The Gossypium anomalum genome as a resource for cotton improvement and evolutionary analysis of hybrid incompatibility.</title>
        <authorList>
            <person name="Grover C.E."/>
            <person name="Yuan D."/>
            <person name="Arick M.A."/>
            <person name="Miller E.R."/>
            <person name="Hu G."/>
            <person name="Peterson D.G."/>
            <person name="Wendel J.F."/>
            <person name="Udall J.A."/>
        </authorList>
    </citation>
    <scope>NUCLEOTIDE SEQUENCE [LARGE SCALE GENOMIC DNA]</scope>
    <source>
        <strain evidence="5">JFW-Udall</strain>
        <tissue evidence="5">Leaf</tissue>
    </source>
</reference>
<evidence type="ECO:0000256" key="3">
    <source>
        <dbReference type="ARBA" id="ARBA00022723"/>
    </source>
</evidence>
<sequence>MATEKVLRMNPADHEISYANNSVTQVPFRLSSISYFNINHFSIIYFPCSLNIYHTNKFMLNMLFRKKWQTWVALQVLNTFMTTSHIIDTIHGICQQEQLKFPEFEVLLNDLPENDFNSFYDGLKKEKGDIVQERCFIGGVAGSFYHRLFPTKSLHFVHSSYGIHWLSKVPVGLEDNKGNIYMARSSPPSVFKAYADQFQKDFTNFLSMRSKEIMPQGCMVLTCIGRKNPNPSKEDYGWELLSKSLLDLVAEGVVKEADVDSFNLPYYTPCREEIAEIVEREGSFDIKRLQVFEANGSPVLSREEQLHNQDLDFNVYLEMERKTANGVRAISEPLLCSHFGDAVIDKLFTRFATHVADGLSNSKFHKLTTIVVSLTK</sequence>
<dbReference type="InterPro" id="IPR005299">
    <property type="entry name" value="MeTrfase_7"/>
</dbReference>
<evidence type="ECO:0000313" key="6">
    <source>
        <dbReference type="Proteomes" id="UP000701853"/>
    </source>
</evidence>
<dbReference type="GO" id="GO:0008168">
    <property type="term" value="F:methyltransferase activity"/>
    <property type="evidence" value="ECO:0007669"/>
    <property type="project" value="UniProtKB-KW"/>
</dbReference>
<dbReference type="OrthoDB" id="1523883at2759"/>
<dbReference type="GO" id="GO:0046872">
    <property type="term" value="F:metal ion binding"/>
    <property type="evidence" value="ECO:0007669"/>
    <property type="project" value="UniProtKB-KW"/>
</dbReference>
<gene>
    <name evidence="5" type="ORF">CXB51_025507</name>
</gene>
<keyword evidence="6" id="KW-1185">Reference proteome</keyword>
<evidence type="ECO:0000256" key="2">
    <source>
        <dbReference type="ARBA" id="ARBA00022679"/>
    </source>
</evidence>
<proteinExistence type="predicted"/>
<protein>
    <submittedName>
        <fullName evidence="5">Uncharacterized protein</fullName>
    </submittedName>
</protein>
<dbReference type="AlphaFoldDB" id="A0A8J5Y3B1"/>
<name>A0A8J5Y3B1_9ROSI</name>
<organism evidence="5 6">
    <name type="scientific">Gossypium anomalum</name>
    <dbReference type="NCBI Taxonomy" id="47600"/>
    <lineage>
        <taxon>Eukaryota</taxon>
        <taxon>Viridiplantae</taxon>
        <taxon>Streptophyta</taxon>
        <taxon>Embryophyta</taxon>
        <taxon>Tracheophyta</taxon>
        <taxon>Spermatophyta</taxon>
        <taxon>Magnoliopsida</taxon>
        <taxon>eudicotyledons</taxon>
        <taxon>Gunneridae</taxon>
        <taxon>Pentapetalae</taxon>
        <taxon>rosids</taxon>
        <taxon>malvids</taxon>
        <taxon>Malvales</taxon>
        <taxon>Malvaceae</taxon>
        <taxon>Malvoideae</taxon>
        <taxon>Gossypium</taxon>
    </lineage>
</organism>
<keyword evidence="1" id="KW-0489">Methyltransferase</keyword>
<evidence type="ECO:0000256" key="4">
    <source>
        <dbReference type="ARBA" id="ARBA00022842"/>
    </source>
</evidence>
<keyword evidence="3" id="KW-0479">Metal-binding</keyword>